<gene>
    <name evidence="1" type="ORF">AVEN_244367_1</name>
</gene>
<reference evidence="1 2" key="1">
    <citation type="journal article" date="2019" name="Sci. Rep.">
        <title>Orb-weaving spider Araneus ventricosus genome elucidates the spidroin gene catalogue.</title>
        <authorList>
            <person name="Kono N."/>
            <person name="Nakamura H."/>
            <person name="Ohtoshi R."/>
            <person name="Moran D.A.P."/>
            <person name="Shinohara A."/>
            <person name="Yoshida Y."/>
            <person name="Fujiwara M."/>
            <person name="Mori M."/>
            <person name="Tomita M."/>
            <person name="Arakawa K."/>
        </authorList>
    </citation>
    <scope>NUCLEOTIDE SEQUENCE [LARGE SCALE GENOMIC DNA]</scope>
</reference>
<protein>
    <submittedName>
        <fullName evidence="1">Uncharacterized protein</fullName>
    </submittedName>
</protein>
<sequence length="108" mass="12702">MSDFKHNLIRFCSRLEFSVGNGLTVLQATQFLTGRLKTARDNRKRTLLCFELCFCVFLRDFLEELKEQGTKFFLLPPQTLNARLPTETLTRRDGENKIFCVPLWRKRG</sequence>
<name>A0A4Y2PR10_ARAVE</name>
<dbReference type="AlphaFoldDB" id="A0A4Y2PR10"/>
<comment type="caution">
    <text evidence="1">The sequence shown here is derived from an EMBL/GenBank/DDBJ whole genome shotgun (WGS) entry which is preliminary data.</text>
</comment>
<proteinExistence type="predicted"/>
<evidence type="ECO:0000313" key="2">
    <source>
        <dbReference type="Proteomes" id="UP000499080"/>
    </source>
</evidence>
<evidence type="ECO:0000313" key="1">
    <source>
        <dbReference type="EMBL" id="GBN53599.1"/>
    </source>
</evidence>
<keyword evidence="2" id="KW-1185">Reference proteome</keyword>
<accession>A0A4Y2PR10</accession>
<dbReference type="EMBL" id="BGPR01011915">
    <property type="protein sequence ID" value="GBN53599.1"/>
    <property type="molecule type" value="Genomic_DNA"/>
</dbReference>
<organism evidence="1 2">
    <name type="scientific">Araneus ventricosus</name>
    <name type="common">Orbweaver spider</name>
    <name type="synonym">Epeira ventricosa</name>
    <dbReference type="NCBI Taxonomy" id="182803"/>
    <lineage>
        <taxon>Eukaryota</taxon>
        <taxon>Metazoa</taxon>
        <taxon>Ecdysozoa</taxon>
        <taxon>Arthropoda</taxon>
        <taxon>Chelicerata</taxon>
        <taxon>Arachnida</taxon>
        <taxon>Araneae</taxon>
        <taxon>Araneomorphae</taxon>
        <taxon>Entelegynae</taxon>
        <taxon>Araneoidea</taxon>
        <taxon>Araneidae</taxon>
        <taxon>Araneus</taxon>
    </lineage>
</organism>
<dbReference type="Proteomes" id="UP000499080">
    <property type="component" value="Unassembled WGS sequence"/>
</dbReference>